<feature type="transmembrane region" description="Helical" evidence="1">
    <location>
        <begin position="114"/>
        <end position="137"/>
    </location>
</feature>
<dbReference type="KEGG" id="step:IC006_0610"/>
<accession>A0A510DSY4</accession>
<feature type="transmembrane region" description="Helical" evidence="1">
    <location>
        <begin position="41"/>
        <end position="61"/>
    </location>
</feature>
<evidence type="ECO:0000313" key="2">
    <source>
        <dbReference type="EMBL" id="BBG23326.1"/>
    </source>
</evidence>
<organism evidence="2 3">
    <name type="scientific">Sulfuracidifex tepidarius</name>
    <dbReference type="NCBI Taxonomy" id="1294262"/>
    <lineage>
        <taxon>Archaea</taxon>
        <taxon>Thermoproteota</taxon>
        <taxon>Thermoprotei</taxon>
        <taxon>Sulfolobales</taxon>
        <taxon>Sulfolobaceae</taxon>
        <taxon>Sulfuracidifex</taxon>
    </lineage>
</organism>
<feature type="transmembrane region" description="Helical" evidence="1">
    <location>
        <begin position="67"/>
        <end position="94"/>
    </location>
</feature>
<name>A0A510DSY4_9CREN</name>
<dbReference type="AlphaFoldDB" id="A0A510DSY4"/>
<evidence type="ECO:0000313" key="3">
    <source>
        <dbReference type="Proteomes" id="UP000322983"/>
    </source>
</evidence>
<keyword evidence="1" id="KW-0812">Transmembrane</keyword>
<gene>
    <name evidence="2" type="ORF">IC006_0610</name>
</gene>
<feature type="transmembrane region" description="Helical" evidence="1">
    <location>
        <begin position="239"/>
        <end position="259"/>
    </location>
</feature>
<reference evidence="2 3" key="1">
    <citation type="journal article" date="2020" name="Int. J. Syst. Evol. Microbiol.">
        <title>Sulfuracidifex tepidarius gen. nov., sp. nov. and transfer of Sulfolobus metallicus Huber and Stetter 1992 to the genus Sulfuracidifex as Sulfuracidifex metallicus comb. nov.</title>
        <authorList>
            <person name="Itoh T."/>
            <person name="Miura T."/>
            <person name="Sakai H.D."/>
            <person name="Kato S."/>
            <person name="Ohkuma M."/>
            <person name="Takashina T."/>
        </authorList>
    </citation>
    <scope>NUCLEOTIDE SEQUENCE [LARGE SCALE GENOMIC DNA]</scope>
    <source>
        <strain evidence="2 3">IC-006</strain>
    </source>
</reference>
<proteinExistence type="predicted"/>
<dbReference type="STRING" id="1294262.GCA_001316085_01800"/>
<dbReference type="RefSeq" id="WP_054846018.1">
    <property type="nucleotide sequence ID" value="NZ_AP018929.1"/>
</dbReference>
<feature type="transmembrane region" description="Helical" evidence="1">
    <location>
        <begin position="6"/>
        <end position="29"/>
    </location>
</feature>
<dbReference type="OrthoDB" id="43255at2157"/>
<feature type="transmembrane region" description="Helical" evidence="1">
    <location>
        <begin position="271"/>
        <end position="296"/>
    </location>
</feature>
<feature type="transmembrane region" description="Helical" evidence="1">
    <location>
        <begin position="212"/>
        <end position="233"/>
    </location>
</feature>
<protein>
    <submittedName>
        <fullName evidence="2">Uncharacterized protein</fullName>
    </submittedName>
</protein>
<dbReference type="GeneID" id="41714446"/>
<feature type="transmembrane region" description="Helical" evidence="1">
    <location>
        <begin position="184"/>
        <end position="205"/>
    </location>
</feature>
<keyword evidence="1" id="KW-1133">Transmembrane helix</keyword>
<dbReference type="EMBL" id="AP018929">
    <property type="protein sequence ID" value="BBG23326.1"/>
    <property type="molecule type" value="Genomic_DNA"/>
</dbReference>
<feature type="transmembrane region" description="Helical" evidence="1">
    <location>
        <begin position="316"/>
        <end position="339"/>
    </location>
</feature>
<keyword evidence="1" id="KW-0472">Membrane</keyword>
<evidence type="ECO:0000256" key="1">
    <source>
        <dbReference type="SAM" id="Phobius"/>
    </source>
</evidence>
<keyword evidence="3" id="KW-1185">Reference proteome</keyword>
<dbReference type="Proteomes" id="UP000322983">
    <property type="component" value="Chromosome"/>
</dbReference>
<sequence>MNPYVLLFFVPLSWFVAMFMMEVGSLVMLPVCKFDKYKEKMNLVVGSIWAIIATSLVYLVVSLDGLFAPVMFATGEALFGLLMVLIVVLAFHHYLIGSAEGAESVEKDESSKKYLLLATPFALIVALIGNSLFTSVFSGYGIGLSLPLSTVASVLENHQLSVVMHNSLGVQVFYPEYTTMIFNAFNWVFFLGVVMYVVFFTVAFYGIKERFALGALSLSLANLLFLTSSYLWLPLVFQNAIRNVGFWIYIASLYIVLYLSTHDMLPFKQAWVFTLTFLGGMMFGLFTEGNILVDAVKGGIPASLLLTNPSMLEAGAIMVVLIGILAMGGVTAVSYEILFKNSLEKMETRKTQQS</sequence>